<reference evidence="2" key="1">
    <citation type="submission" date="2022-01" db="EMBL/GenBank/DDBJ databases">
        <authorList>
            <person name="King R."/>
        </authorList>
    </citation>
    <scope>NUCLEOTIDE SEQUENCE</scope>
</reference>
<proteinExistence type="predicted"/>
<protein>
    <submittedName>
        <fullName evidence="2">Uncharacterized protein</fullName>
    </submittedName>
</protein>
<dbReference type="Pfam" id="PF11901">
    <property type="entry name" value="DM9"/>
    <property type="match status" value="1"/>
</dbReference>
<reference evidence="2" key="2">
    <citation type="submission" date="2022-10" db="EMBL/GenBank/DDBJ databases">
        <authorList>
            <consortium name="ENA_rothamsted_submissions"/>
            <consortium name="culmorum"/>
            <person name="King R."/>
        </authorList>
    </citation>
    <scope>NUCLEOTIDE SEQUENCE</scope>
</reference>
<evidence type="ECO:0000256" key="1">
    <source>
        <dbReference type="SAM" id="SignalP"/>
    </source>
</evidence>
<keyword evidence="1" id="KW-0732">Signal</keyword>
<organism evidence="2 3">
    <name type="scientific">Chironomus riparius</name>
    <dbReference type="NCBI Taxonomy" id="315576"/>
    <lineage>
        <taxon>Eukaryota</taxon>
        <taxon>Metazoa</taxon>
        <taxon>Ecdysozoa</taxon>
        <taxon>Arthropoda</taxon>
        <taxon>Hexapoda</taxon>
        <taxon>Insecta</taxon>
        <taxon>Pterygota</taxon>
        <taxon>Neoptera</taxon>
        <taxon>Endopterygota</taxon>
        <taxon>Diptera</taxon>
        <taxon>Nematocera</taxon>
        <taxon>Chironomoidea</taxon>
        <taxon>Chironomidae</taxon>
        <taxon>Chironominae</taxon>
        <taxon>Chironomus</taxon>
    </lineage>
</organism>
<accession>A0A9N9S3S1</accession>
<dbReference type="AlphaFoldDB" id="A0A9N9S3S1"/>
<dbReference type="PANTHER" id="PTHR31649">
    <property type="entry name" value="AGAP009604-PA"/>
    <property type="match status" value="1"/>
</dbReference>
<sequence>MKLIKIFVIYLVLILGLFKGSISYFTHDSDSEEINRNLERFFKGYNNNKNTQYEFLGIENINSTRITDNEIDSHRNQSSLVVSTDNANDEEISTTISIENISISKNFNWIPYESSMGVEFIPSNAVIAGFDINKLDLYVIRTYDENEESFKVGKYSALNEYASVLDGNVERKLNSFEILQSMSYEWSDDVHNKENAIIAGLDFKRREIYICRALLQIYLRSTGFRTSWTPGELRSDGVCAVGFDGKIQKFKNFQILKKTKQNDSSSENVIDYVDGSFILDPETNKVLNYFLTAYKQERKPVPTINTSTVNLKSTTLKPEKYKWISWYEKATNIPDDAVLGGKDVDGSLLYVIRVGNKNKHLYGKFAIKRQNAYVLNESQEFGVITFDLLTAEKYLWCNNRLFNHTSDLSICRANAMESVIPGFLLPNQICRIGFEWKSYEYDEYEVLKIGDKCEV</sequence>
<dbReference type="Proteomes" id="UP001153620">
    <property type="component" value="Chromosome 3"/>
</dbReference>
<dbReference type="InterPro" id="IPR006616">
    <property type="entry name" value="DM9_repeat"/>
</dbReference>
<dbReference type="SMART" id="SM00696">
    <property type="entry name" value="DM9"/>
    <property type="match status" value="1"/>
</dbReference>
<dbReference type="OrthoDB" id="2148895at2759"/>
<gene>
    <name evidence="2" type="ORF">CHIRRI_LOCUS10494</name>
</gene>
<feature type="chain" id="PRO_5040505148" evidence="1">
    <location>
        <begin position="24"/>
        <end position="455"/>
    </location>
</feature>
<name>A0A9N9S3S1_9DIPT</name>
<dbReference type="PANTHER" id="PTHR31649:SF1">
    <property type="entry name" value="FARNESOIC ACID O-METHYL TRANSFERASE DOMAIN-CONTAINING PROTEIN"/>
    <property type="match status" value="1"/>
</dbReference>
<dbReference type="EMBL" id="OU895879">
    <property type="protein sequence ID" value="CAG9807648.1"/>
    <property type="molecule type" value="Genomic_DNA"/>
</dbReference>
<keyword evidence="3" id="KW-1185">Reference proteome</keyword>
<evidence type="ECO:0000313" key="2">
    <source>
        <dbReference type="EMBL" id="CAG9807648.1"/>
    </source>
</evidence>
<evidence type="ECO:0000313" key="3">
    <source>
        <dbReference type="Proteomes" id="UP001153620"/>
    </source>
</evidence>
<feature type="signal peptide" evidence="1">
    <location>
        <begin position="1"/>
        <end position="23"/>
    </location>
</feature>